<feature type="region of interest" description="Disordered" evidence="1">
    <location>
        <begin position="190"/>
        <end position="212"/>
    </location>
</feature>
<dbReference type="Proteomes" id="UP000642070">
    <property type="component" value="Unassembled WGS sequence"/>
</dbReference>
<gene>
    <name evidence="2" type="ORF">GCM10007977_004650</name>
</gene>
<keyword evidence="3" id="KW-1185">Reference proteome</keyword>
<protein>
    <submittedName>
        <fullName evidence="2">Uncharacterized protein</fullName>
    </submittedName>
</protein>
<dbReference type="EMBL" id="BMPI01000002">
    <property type="protein sequence ID" value="GGM06626.1"/>
    <property type="molecule type" value="Genomic_DNA"/>
</dbReference>
<proteinExistence type="predicted"/>
<evidence type="ECO:0000313" key="3">
    <source>
        <dbReference type="Proteomes" id="UP000642070"/>
    </source>
</evidence>
<organism evidence="2 3">
    <name type="scientific">Dactylosporangium sucinum</name>
    <dbReference type="NCBI Taxonomy" id="1424081"/>
    <lineage>
        <taxon>Bacteria</taxon>
        <taxon>Bacillati</taxon>
        <taxon>Actinomycetota</taxon>
        <taxon>Actinomycetes</taxon>
        <taxon>Micromonosporales</taxon>
        <taxon>Micromonosporaceae</taxon>
        <taxon>Dactylosporangium</taxon>
    </lineage>
</organism>
<dbReference type="RefSeq" id="WP_190247973.1">
    <property type="nucleotide sequence ID" value="NZ_BMPI01000002.1"/>
</dbReference>
<sequence>MTDPGMIAWAQVVLLNDHPLRSDLVQALRIMTTVHPQVYRPRLARALCVLVDGFSPATPPSAAEPFLLEAAEHLHTWAAAVLRTGSATAEITRRRSPDAGPDWDLLALSAALETAGRRDAALAAVEALVALDRSRRDAPRSRVALALLRQAALLERRERGPAAASLRDEAHRLLTSDPAPPRSNSLATLLTSAAPLPEQRPAPAPNRTPIRH</sequence>
<accession>A0A917WIG6</accession>
<dbReference type="AlphaFoldDB" id="A0A917WIG6"/>
<evidence type="ECO:0000256" key="1">
    <source>
        <dbReference type="SAM" id="MobiDB-lite"/>
    </source>
</evidence>
<name>A0A917WIG6_9ACTN</name>
<comment type="caution">
    <text evidence="2">The sequence shown here is derived from an EMBL/GenBank/DDBJ whole genome shotgun (WGS) entry which is preliminary data.</text>
</comment>
<reference evidence="2" key="1">
    <citation type="journal article" date="2014" name="Int. J. Syst. Evol. Microbiol.">
        <title>Complete genome sequence of Corynebacterium casei LMG S-19264T (=DSM 44701T), isolated from a smear-ripened cheese.</title>
        <authorList>
            <consortium name="US DOE Joint Genome Institute (JGI-PGF)"/>
            <person name="Walter F."/>
            <person name="Albersmeier A."/>
            <person name="Kalinowski J."/>
            <person name="Ruckert C."/>
        </authorList>
    </citation>
    <scope>NUCLEOTIDE SEQUENCE</scope>
    <source>
        <strain evidence="2">JCM 19831</strain>
    </source>
</reference>
<evidence type="ECO:0000313" key="2">
    <source>
        <dbReference type="EMBL" id="GGM06626.1"/>
    </source>
</evidence>
<reference evidence="2" key="2">
    <citation type="submission" date="2020-09" db="EMBL/GenBank/DDBJ databases">
        <authorList>
            <person name="Sun Q."/>
            <person name="Ohkuma M."/>
        </authorList>
    </citation>
    <scope>NUCLEOTIDE SEQUENCE</scope>
    <source>
        <strain evidence="2">JCM 19831</strain>
    </source>
</reference>